<reference evidence="2 3" key="1">
    <citation type="journal article" date="2015" name="Nature">
        <title>rRNA introns, odd ribosomes, and small enigmatic genomes across a large radiation of phyla.</title>
        <authorList>
            <person name="Brown C.T."/>
            <person name="Hug L.A."/>
            <person name="Thomas B.C."/>
            <person name="Sharon I."/>
            <person name="Castelle C.J."/>
            <person name="Singh A."/>
            <person name="Wilkins M.J."/>
            <person name="Williams K.H."/>
            <person name="Banfield J.F."/>
        </authorList>
    </citation>
    <scope>NUCLEOTIDE SEQUENCE [LARGE SCALE GENOMIC DNA]</scope>
</reference>
<gene>
    <name evidence="2" type="ORF">UR63_C0001G0045</name>
</gene>
<sequence>MKKTLLISLLVTLLLSYLAISTYGQTEIASESATPTTASSVEDSDIKTLKEKVANKVSEIRQKNNKAISGFVLSNKSSIIKLKTYENEEFEVELDDTLTKYFKITGIQKKEIKADDIEKDDYIIVTGVLVDKRITANSVFVDEGFLVEVGKVAEIDKENYSIKIVTTAKDNFTLDIEDSTKQSMLNIKTNEAEAAGFSKIKEGDTIHFVVKQLAINKNNSYSAVKILIIPQEYFLK</sequence>
<protein>
    <recommendedName>
        <fullName evidence="4">DUF5666 domain-containing protein</fullName>
    </recommendedName>
</protein>
<comment type="caution">
    <text evidence="2">The sequence shown here is derived from an EMBL/GenBank/DDBJ whole genome shotgun (WGS) entry which is preliminary data.</text>
</comment>
<proteinExistence type="predicted"/>
<evidence type="ECO:0000313" key="2">
    <source>
        <dbReference type="EMBL" id="KKP68595.1"/>
    </source>
</evidence>
<keyword evidence="1" id="KW-0732">Signal</keyword>
<evidence type="ECO:0000256" key="1">
    <source>
        <dbReference type="SAM" id="SignalP"/>
    </source>
</evidence>
<evidence type="ECO:0000313" key="3">
    <source>
        <dbReference type="Proteomes" id="UP000034127"/>
    </source>
</evidence>
<accession>A0A0G0E038</accession>
<dbReference type="AlphaFoldDB" id="A0A0G0E038"/>
<feature type="chain" id="PRO_5002531755" description="DUF5666 domain-containing protein" evidence="1">
    <location>
        <begin position="25"/>
        <end position="236"/>
    </location>
</feature>
<organism evidence="2 3">
    <name type="scientific">Candidatus Roizmanbacteria bacterium GW2011_GWC2_35_12</name>
    <dbReference type="NCBI Taxonomy" id="1618485"/>
    <lineage>
        <taxon>Bacteria</taxon>
        <taxon>Candidatus Roizmaniibacteriota</taxon>
    </lineage>
</organism>
<dbReference type="Proteomes" id="UP000034127">
    <property type="component" value="Unassembled WGS sequence"/>
</dbReference>
<evidence type="ECO:0008006" key="4">
    <source>
        <dbReference type="Google" id="ProtNLM"/>
    </source>
</evidence>
<name>A0A0G0E038_9BACT</name>
<dbReference type="EMBL" id="LBPX01000001">
    <property type="protein sequence ID" value="KKP68595.1"/>
    <property type="molecule type" value="Genomic_DNA"/>
</dbReference>
<feature type="signal peptide" evidence="1">
    <location>
        <begin position="1"/>
        <end position="24"/>
    </location>
</feature>